<dbReference type="PANTHER" id="PTHR30480:SF13">
    <property type="entry name" value="BETA-HEXOSAMINIDASE"/>
    <property type="match status" value="1"/>
</dbReference>
<protein>
    <recommendedName>
        <fullName evidence="3">beta-N-acetylhexosaminidase</fullName>
        <ecNumber evidence="3">3.2.1.52</ecNumber>
    </recommendedName>
</protein>
<dbReference type="Gene3D" id="3.20.20.300">
    <property type="entry name" value="Glycoside hydrolase, family 3, N-terminal domain"/>
    <property type="match status" value="1"/>
</dbReference>
<dbReference type="SUPFAM" id="SSF51445">
    <property type="entry name" value="(Trans)glycosidases"/>
    <property type="match status" value="1"/>
</dbReference>
<dbReference type="PROSITE" id="PS51318">
    <property type="entry name" value="TAT"/>
    <property type="match status" value="1"/>
</dbReference>
<evidence type="ECO:0000313" key="8">
    <source>
        <dbReference type="Proteomes" id="UP000648722"/>
    </source>
</evidence>
<proteinExistence type="inferred from homology"/>
<evidence type="ECO:0000256" key="4">
    <source>
        <dbReference type="ARBA" id="ARBA00022801"/>
    </source>
</evidence>
<gene>
    <name evidence="7" type="ORF">GCM10007420_19510</name>
</gene>
<evidence type="ECO:0000256" key="1">
    <source>
        <dbReference type="ARBA" id="ARBA00001231"/>
    </source>
</evidence>
<evidence type="ECO:0000259" key="6">
    <source>
        <dbReference type="Pfam" id="PF00933"/>
    </source>
</evidence>
<organism evidence="7 8">
    <name type="scientific">Glycocaulis albus</name>
    <dbReference type="NCBI Taxonomy" id="1382801"/>
    <lineage>
        <taxon>Bacteria</taxon>
        <taxon>Pseudomonadati</taxon>
        <taxon>Pseudomonadota</taxon>
        <taxon>Alphaproteobacteria</taxon>
        <taxon>Maricaulales</taxon>
        <taxon>Maricaulaceae</taxon>
        <taxon>Glycocaulis</taxon>
    </lineage>
</organism>
<accession>A0ABQ1XUV3</accession>
<dbReference type="InterPro" id="IPR001764">
    <property type="entry name" value="Glyco_hydro_3_N"/>
</dbReference>
<comment type="caution">
    <text evidence="7">The sequence shown here is derived from an EMBL/GenBank/DDBJ whole genome shotgun (WGS) entry which is preliminary data.</text>
</comment>
<reference evidence="8" key="1">
    <citation type="journal article" date="2019" name="Int. J. Syst. Evol. Microbiol.">
        <title>The Global Catalogue of Microorganisms (GCM) 10K type strain sequencing project: providing services to taxonomists for standard genome sequencing and annotation.</title>
        <authorList>
            <consortium name="The Broad Institute Genomics Platform"/>
            <consortium name="The Broad Institute Genome Sequencing Center for Infectious Disease"/>
            <person name="Wu L."/>
            <person name="Ma J."/>
        </authorList>
    </citation>
    <scope>NUCLEOTIDE SEQUENCE [LARGE SCALE GENOMIC DNA]</scope>
    <source>
        <strain evidence="8">CGMCC 1.12766</strain>
    </source>
</reference>
<dbReference type="InterPro" id="IPR006311">
    <property type="entry name" value="TAT_signal"/>
</dbReference>
<dbReference type="Pfam" id="PF00933">
    <property type="entry name" value="Glyco_hydro_3"/>
    <property type="match status" value="1"/>
</dbReference>
<dbReference type="InterPro" id="IPR036962">
    <property type="entry name" value="Glyco_hydro_3_N_sf"/>
</dbReference>
<dbReference type="RefSeq" id="WP_233351822.1">
    <property type="nucleotide sequence ID" value="NZ_BMFS01000008.1"/>
</dbReference>
<dbReference type="InterPro" id="IPR050226">
    <property type="entry name" value="NagZ_Beta-hexosaminidase"/>
</dbReference>
<dbReference type="PANTHER" id="PTHR30480">
    <property type="entry name" value="BETA-HEXOSAMINIDASE-RELATED"/>
    <property type="match status" value="1"/>
</dbReference>
<keyword evidence="4" id="KW-0378">Hydrolase</keyword>
<feature type="domain" description="Glycoside hydrolase family 3 N-terminal" evidence="6">
    <location>
        <begin position="44"/>
        <end position="363"/>
    </location>
</feature>
<comment type="similarity">
    <text evidence="2">Belongs to the glycosyl hydrolase 3 family.</text>
</comment>
<keyword evidence="8" id="KW-1185">Reference proteome</keyword>
<dbReference type="InterPro" id="IPR017853">
    <property type="entry name" value="GH"/>
</dbReference>
<evidence type="ECO:0000256" key="3">
    <source>
        <dbReference type="ARBA" id="ARBA00012663"/>
    </source>
</evidence>
<comment type="catalytic activity">
    <reaction evidence="1">
        <text>Hydrolysis of terminal non-reducing N-acetyl-D-hexosamine residues in N-acetyl-beta-D-hexosaminides.</text>
        <dbReference type="EC" id="3.2.1.52"/>
    </reaction>
</comment>
<dbReference type="EC" id="3.2.1.52" evidence="3"/>
<dbReference type="EMBL" id="BMFS01000008">
    <property type="protein sequence ID" value="GGH03275.1"/>
    <property type="molecule type" value="Genomic_DNA"/>
</dbReference>
<evidence type="ECO:0000256" key="2">
    <source>
        <dbReference type="ARBA" id="ARBA00005336"/>
    </source>
</evidence>
<evidence type="ECO:0000313" key="7">
    <source>
        <dbReference type="EMBL" id="GGH03275.1"/>
    </source>
</evidence>
<evidence type="ECO:0000256" key="5">
    <source>
        <dbReference type="ARBA" id="ARBA00023295"/>
    </source>
</evidence>
<sequence>MKMDRRQVLAGLGLAGAGAGMAGAQPETLPRIAAVPVRPLEAQIARLIIMGFVGADPQGEGAATMERHLEERSIGGVLMLRHNARERDPALALAARLRAASADAWLAIDQEGGVVQRLTGDMGFTRIPRAQALAEQGLEAGAALFATAARELAEAGFNLNLAPIADLHDPGNDAIGQYGRAYGGDADSVAAWCAAFIEAFEAQNIACAIKHFPGHGRSRGDSHDGFVDITSTWSFEEAAPFGQLMRSGHAHLMMGAHLVNHRLDPDRLPVTLSRRVLHGLLRQVMGYEGAVITDDLDMGAIRHHYSREEAVIGALKAGNDMLLISNSANPDPDLPANIQRWVMAAIERGELSQDRITEANQRLDALETHVRG</sequence>
<name>A0ABQ1XUV3_9PROT</name>
<keyword evidence="5" id="KW-0326">Glycosidase</keyword>
<dbReference type="Proteomes" id="UP000648722">
    <property type="component" value="Unassembled WGS sequence"/>
</dbReference>